<feature type="domain" description="Thiamine pyrophosphate enzyme TPP-binding" evidence="12">
    <location>
        <begin position="393"/>
        <end position="535"/>
    </location>
</feature>
<reference evidence="14 15" key="1">
    <citation type="submission" date="2013-07" db="EMBL/GenBank/DDBJ databases">
        <title>Comparative Genomic and Metabolomic Analysis of Twelve Strains of Pseudoalteromonas luteoviolacea.</title>
        <authorList>
            <person name="Vynne N.G."/>
            <person name="Mansson M."/>
            <person name="Gram L."/>
        </authorList>
    </citation>
    <scope>NUCLEOTIDE SEQUENCE [LARGE SCALE GENOMIC DNA]</scope>
    <source>
        <strain evidence="14 15">DSM 6061</strain>
    </source>
</reference>
<dbReference type="Gene3D" id="3.40.50.970">
    <property type="match status" value="2"/>
</dbReference>
<name>A0A162A3K6_9GAMM</name>
<dbReference type="STRING" id="43657.S4054249_14100"/>
<dbReference type="EMBL" id="AUYB01000078">
    <property type="protein sequence ID" value="KZN43620.1"/>
    <property type="molecule type" value="Genomic_DNA"/>
</dbReference>
<dbReference type="CDD" id="cd07038">
    <property type="entry name" value="TPP_PYR_PDC_IPDC_like"/>
    <property type="match status" value="1"/>
</dbReference>
<feature type="domain" description="Thiamine pyrophosphate enzyme N-terminal TPP-binding" evidence="13">
    <location>
        <begin position="6"/>
        <end position="114"/>
    </location>
</feature>
<evidence type="ECO:0000256" key="7">
    <source>
        <dbReference type="ARBA" id="ARBA00023052"/>
    </source>
</evidence>
<organism evidence="14 15">
    <name type="scientific">Pseudoalteromonas luteoviolacea DSM 6061</name>
    <dbReference type="NCBI Taxonomy" id="1365250"/>
    <lineage>
        <taxon>Bacteria</taxon>
        <taxon>Pseudomonadati</taxon>
        <taxon>Pseudomonadota</taxon>
        <taxon>Gammaproteobacteria</taxon>
        <taxon>Alteromonadales</taxon>
        <taxon>Pseudoalteromonadaceae</taxon>
        <taxon>Pseudoalteromonas</taxon>
    </lineage>
</organism>
<evidence type="ECO:0000256" key="8">
    <source>
        <dbReference type="ARBA" id="ARBA00023239"/>
    </source>
</evidence>
<dbReference type="SUPFAM" id="SSF52467">
    <property type="entry name" value="DHS-like NAD/FAD-binding domain"/>
    <property type="match status" value="1"/>
</dbReference>
<dbReference type="InterPro" id="IPR012110">
    <property type="entry name" value="PDC/IPDC-like"/>
</dbReference>
<evidence type="ECO:0000256" key="1">
    <source>
        <dbReference type="ARBA" id="ARBA00001920"/>
    </source>
</evidence>
<dbReference type="InterPro" id="IPR012000">
    <property type="entry name" value="Thiamin_PyroP_enz_cen_dom"/>
</dbReference>
<evidence type="ECO:0000256" key="6">
    <source>
        <dbReference type="ARBA" id="ARBA00022842"/>
    </source>
</evidence>
<dbReference type="Pfam" id="PF02776">
    <property type="entry name" value="TPP_enzyme_N"/>
    <property type="match status" value="1"/>
</dbReference>
<dbReference type="InterPro" id="IPR029061">
    <property type="entry name" value="THDP-binding"/>
</dbReference>
<evidence type="ECO:0000256" key="9">
    <source>
        <dbReference type="PIRSR" id="PIRSR036565-2"/>
    </source>
</evidence>
<keyword evidence="5" id="KW-0210">Decarboxylase</keyword>
<sequence length="551" mass="60693">MDTQYTVGQYLTERLEQLGLKHLFSIAGDYTIEWINKHIEPSSIELVEEVNELNAGYATDGYARLNGIGAMCFTYSAGTLSAVNAVAASYAERVPVVVINGAPSIKKRLTAQQTGFIYHHMIDGETDLNIYKNITAAAVKLDAPELAPQLIDYALTQCISQKRPAYIELLEDMVQQPCSPPIGKLEPLKAIPSDEGLTQSIETIKQTLEKAERPIIWLGAEVDRMGLHEQANALIRKLNLPYVTELISKAVFSENDPLFAGVFDGQASSDVTQTLVKESDFILGLGVWLSDINTLGQSVDYDKTALIAWDTVKLGTYFVPQVPLGNFIDELTNQSITCAPPCAIPESTQAQPQSFSGNISYQGFYDFIQSKEYIGDNVLIGSDASLNFFGSLLLKVGTPRGFVAQPTYSSIGYIGPAATGMSLAKQDHQRVFIFTGDGGFQMTPQCLSTQTRFGLNPIIFVMDNGVYGVEQWLYDAEIFSSDQPFFDSCILHQWDYCKLADVFGCKGWQVNTYEELNEAILGALENAETPSLIQVKVPPKSIPDNAKWKKK</sequence>
<dbReference type="GO" id="GO:0000949">
    <property type="term" value="P:aromatic amino acid family catabolic process to alcohol via Ehrlich pathway"/>
    <property type="evidence" value="ECO:0007669"/>
    <property type="project" value="TreeGrafter"/>
</dbReference>
<evidence type="ECO:0000259" key="11">
    <source>
        <dbReference type="Pfam" id="PF00205"/>
    </source>
</evidence>
<dbReference type="Pfam" id="PF02775">
    <property type="entry name" value="TPP_enzyme_C"/>
    <property type="match status" value="1"/>
</dbReference>
<evidence type="ECO:0000256" key="4">
    <source>
        <dbReference type="ARBA" id="ARBA00022723"/>
    </source>
</evidence>
<keyword evidence="8" id="KW-0456">Lyase</keyword>
<comment type="cofactor">
    <cofactor evidence="9">
        <name>Mg(2+)</name>
        <dbReference type="ChEBI" id="CHEBI:18420"/>
    </cofactor>
    <text evidence="9">Binds 1 Mg(2+) per subunit.</text>
</comment>
<dbReference type="InterPro" id="IPR047213">
    <property type="entry name" value="TPP_PYR_PDC_IPDC-like"/>
</dbReference>
<dbReference type="PANTHER" id="PTHR43452">
    <property type="entry name" value="PYRUVATE DECARBOXYLASE"/>
    <property type="match status" value="1"/>
</dbReference>
<comment type="similarity">
    <text evidence="3 10">Belongs to the TPP enzyme family.</text>
</comment>
<keyword evidence="7 10" id="KW-0786">Thiamine pyrophosphate</keyword>
<feature type="domain" description="Thiamine pyrophosphate enzyme central" evidence="11">
    <location>
        <begin position="201"/>
        <end position="324"/>
    </location>
</feature>
<comment type="cofactor">
    <cofactor evidence="2">
        <name>thiamine diphosphate</name>
        <dbReference type="ChEBI" id="CHEBI:58937"/>
    </cofactor>
</comment>
<keyword evidence="6 9" id="KW-0460">Magnesium</keyword>
<evidence type="ECO:0000313" key="15">
    <source>
        <dbReference type="Proteomes" id="UP000076643"/>
    </source>
</evidence>
<dbReference type="PANTHER" id="PTHR43452:SF30">
    <property type="entry name" value="PYRUVATE DECARBOXYLASE ISOZYME 1-RELATED"/>
    <property type="match status" value="1"/>
</dbReference>
<evidence type="ECO:0008006" key="16">
    <source>
        <dbReference type="Google" id="ProtNLM"/>
    </source>
</evidence>
<dbReference type="InterPro" id="IPR012001">
    <property type="entry name" value="Thiamin_PyroP_enz_TPP-bd_dom"/>
</dbReference>
<dbReference type="GO" id="GO:0005829">
    <property type="term" value="C:cytosol"/>
    <property type="evidence" value="ECO:0007669"/>
    <property type="project" value="TreeGrafter"/>
</dbReference>
<evidence type="ECO:0000259" key="13">
    <source>
        <dbReference type="Pfam" id="PF02776"/>
    </source>
</evidence>
<gene>
    <name evidence="14" type="ORF">N475_08605</name>
</gene>
<feature type="binding site" evidence="9">
    <location>
        <position position="464"/>
    </location>
    <ligand>
        <name>Mg(2+)</name>
        <dbReference type="ChEBI" id="CHEBI:18420"/>
    </ligand>
</feature>
<dbReference type="AlphaFoldDB" id="A0A162A3K6"/>
<dbReference type="RefSeq" id="WP_063358419.1">
    <property type="nucleotide sequence ID" value="NZ_AQHB01000025.1"/>
</dbReference>
<proteinExistence type="inferred from homology"/>
<evidence type="ECO:0000259" key="12">
    <source>
        <dbReference type="Pfam" id="PF02775"/>
    </source>
</evidence>
<evidence type="ECO:0000256" key="5">
    <source>
        <dbReference type="ARBA" id="ARBA00022793"/>
    </source>
</evidence>
<evidence type="ECO:0000256" key="2">
    <source>
        <dbReference type="ARBA" id="ARBA00001964"/>
    </source>
</evidence>
<dbReference type="PATRIC" id="fig|1365250.3.peg.702"/>
<keyword evidence="15" id="KW-1185">Reference proteome</keyword>
<dbReference type="GO" id="GO:0030976">
    <property type="term" value="F:thiamine pyrophosphate binding"/>
    <property type="evidence" value="ECO:0007669"/>
    <property type="project" value="InterPro"/>
</dbReference>
<dbReference type="SUPFAM" id="SSF52518">
    <property type="entry name" value="Thiamin diphosphate-binding fold (THDP-binding)"/>
    <property type="match status" value="2"/>
</dbReference>
<keyword evidence="4 9" id="KW-0479">Metal-binding</keyword>
<evidence type="ECO:0000256" key="10">
    <source>
        <dbReference type="RuleBase" id="RU362132"/>
    </source>
</evidence>
<dbReference type="InterPro" id="IPR029035">
    <property type="entry name" value="DHS-like_NAD/FAD-binding_dom"/>
</dbReference>
<comment type="caution">
    <text evidence="14">The sequence shown here is derived from an EMBL/GenBank/DDBJ whole genome shotgun (WGS) entry which is preliminary data.</text>
</comment>
<accession>A0A162A3K6</accession>
<dbReference type="Pfam" id="PF00205">
    <property type="entry name" value="TPP_enzyme_M"/>
    <property type="match status" value="1"/>
</dbReference>
<dbReference type="InterPro" id="IPR011766">
    <property type="entry name" value="TPP_enzyme_TPP-bd"/>
</dbReference>
<dbReference type="Gene3D" id="3.40.50.1220">
    <property type="entry name" value="TPP-binding domain"/>
    <property type="match status" value="1"/>
</dbReference>
<comment type="cofactor">
    <cofactor evidence="1">
        <name>a metal cation</name>
        <dbReference type="ChEBI" id="CHEBI:25213"/>
    </cofactor>
</comment>
<evidence type="ECO:0000313" key="14">
    <source>
        <dbReference type="EMBL" id="KZN43620.1"/>
    </source>
</evidence>
<dbReference type="GO" id="GO:0000287">
    <property type="term" value="F:magnesium ion binding"/>
    <property type="evidence" value="ECO:0007669"/>
    <property type="project" value="InterPro"/>
</dbReference>
<protein>
    <recommendedName>
        <fullName evidence="16">Pyruvate decarboxylase</fullName>
    </recommendedName>
</protein>
<dbReference type="PIRSF" id="PIRSF036565">
    <property type="entry name" value="Pyruvt_ip_decrb"/>
    <property type="match status" value="1"/>
</dbReference>
<evidence type="ECO:0000256" key="3">
    <source>
        <dbReference type="ARBA" id="ARBA00007812"/>
    </source>
</evidence>
<feature type="binding site" evidence="9">
    <location>
        <position position="437"/>
    </location>
    <ligand>
        <name>Mg(2+)</name>
        <dbReference type="ChEBI" id="CHEBI:18420"/>
    </ligand>
</feature>
<dbReference type="GO" id="GO:0004737">
    <property type="term" value="F:pyruvate decarboxylase activity"/>
    <property type="evidence" value="ECO:0007669"/>
    <property type="project" value="TreeGrafter"/>
</dbReference>
<dbReference type="Proteomes" id="UP000076643">
    <property type="component" value="Unassembled WGS sequence"/>
</dbReference>